<gene>
    <name evidence="1" type="ORF">NP590_14475</name>
</gene>
<name>A0ABT1TJR5_9GAMM</name>
<dbReference type="Proteomes" id="UP001524499">
    <property type="component" value="Unassembled WGS sequence"/>
</dbReference>
<sequence length="82" mass="9089">MAEQSRQQLKAGVSGRVELSFQELLLSGQAEGADEYLSLSISVRGEFIRIQMTTIDARPMTYTAIIPKISKIDLNSLLFLAQ</sequence>
<protein>
    <submittedName>
        <fullName evidence="1">Uncharacterized protein</fullName>
    </submittedName>
</protein>
<reference evidence="1 2" key="1">
    <citation type="submission" date="2022-07" db="EMBL/GenBank/DDBJ databases">
        <title>Methylomonas rivi sp. nov., Methylomonas rosea sp. nov., Methylomonas aureus sp. nov. and Methylomonas subterranea sp. nov., four novel methanotrophs isolated from a freshwater creek and the deep terrestrial subsurface.</title>
        <authorList>
            <person name="Abin C."/>
            <person name="Sankaranarayanan K."/>
            <person name="Garner C."/>
            <person name="Sindelar R."/>
            <person name="Kotary K."/>
            <person name="Garner R."/>
            <person name="Barclay S."/>
            <person name="Lawson P."/>
            <person name="Krumholz L."/>
        </authorList>
    </citation>
    <scope>NUCLEOTIDE SEQUENCE [LARGE SCALE GENOMIC DNA]</scope>
    <source>
        <strain evidence="1 2">SURF-2</strain>
    </source>
</reference>
<evidence type="ECO:0000313" key="2">
    <source>
        <dbReference type="Proteomes" id="UP001524499"/>
    </source>
</evidence>
<proteinExistence type="predicted"/>
<comment type="caution">
    <text evidence="1">The sequence shown here is derived from an EMBL/GenBank/DDBJ whole genome shotgun (WGS) entry which is preliminary data.</text>
</comment>
<evidence type="ECO:0000313" key="1">
    <source>
        <dbReference type="EMBL" id="MCQ8105317.1"/>
    </source>
</evidence>
<keyword evidence="2" id="KW-1185">Reference proteome</keyword>
<dbReference type="RefSeq" id="WP_256603257.1">
    <property type="nucleotide sequence ID" value="NZ_JANIBJ010000028.1"/>
</dbReference>
<dbReference type="EMBL" id="JANIBJ010000028">
    <property type="protein sequence ID" value="MCQ8105317.1"/>
    <property type="molecule type" value="Genomic_DNA"/>
</dbReference>
<organism evidence="1 2">
    <name type="scientific">Methylomonas subterranea</name>
    <dbReference type="NCBI Taxonomy" id="2952225"/>
    <lineage>
        <taxon>Bacteria</taxon>
        <taxon>Pseudomonadati</taxon>
        <taxon>Pseudomonadota</taxon>
        <taxon>Gammaproteobacteria</taxon>
        <taxon>Methylococcales</taxon>
        <taxon>Methylococcaceae</taxon>
        <taxon>Methylomonas</taxon>
    </lineage>
</organism>
<accession>A0ABT1TJR5</accession>